<dbReference type="SUPFAM" id="SSF55729">
    <property type="entry name" value="Acyl-CoA N-acyltransferases (Nat)"/>
    <property type="match status" value="1"/>
</dbReference>
<sequence>MSNTVIVRRVETDEQREAAFGIRKTVFVKEQNCKEENEYDEYDPISLHWLAYVVDSDGTELPVGTVRLAEYKPRVGKLGRLAVLREYRGLKVGKALSKAVEDRARELNWEKVILHAQQDKIGFYQAVGYEVFDDNLFLEEGIPHVKMVKTY</sequence>
<reference evidence="2 3" key="1">
    <citation type="submission" date="2023-04" db="EMBL/GenBank/DDBJ databases">
        <title>Genome of Basidiobolus ranarum AG-B5.</title>
        <authorList>
            <person name="Stajich J.E."/>
            <person name="Carter-House D."/>
            <person name="Gryganskyi A."/>
        </authorList>
    </citation>
    <scope>NUCLEOTIDE SEQUENCE [LARGE SCALE GENOMIC DNA]</scope>
    <source>
        <strain evidence="2 3">AG-B5</strain>
    </source>
</reference>
<dbReference type="Gene3D" id="3.40.630.30">
    <property type="match status" value="1"/>
</dbReference>
<proteinExistence type="predicted"/>
<keyword evidence="3" id="KW-1185">Reference proteome</keyword>
<protein>
    <recommendedName>
        <fullName evidence="1">N-acetyltransferase domain-containing protein</fullName>
    </recommendedName>
</protein>
<dbReference type="Pfam" id="PF13673">
    <property type="entry name" value="Acetyltransf_10"/>
    <property type="match status" value="1"/>
</dbReference>
<dbReference type="EMBL" id="JASJQH010000519">
    <property type="protein sequence ID" value="KAK9763987.1"/>
    <property type="molecule type" value="Genomic_DNA"/>
</dbReference>
<gene>
    <name evidence="2" type="ORF">K7432_008898</name>
</gene>
<evidence type="ECO:0000313" key="3">
    <source>
        <dbReference type="Proteomes" id="UP001479436"/>
    </source>
</evidence>
<evidence type="ECO:0000259" key="1">
    <source>
        <dbReference type="PROSITE" id="PS51186"/>
    </source>
</evidence>
<accession>A0ABR2WR49</accession>
<dbReference type="PROSITE" id="PS51186">
    <property type="entry name" value="GNAT"/>
    <property type="match status" value="1"/>
</dbReference>
<dbReference type="InterPro" id="IPR039143">
    <property type="entry name" value="GNPNAT1-like"/>
</dbReference>
<evidence type="ECO:0000313" key="2">
    <source>
        <dbReference type="EMBL" id="KAK9763987.1"/>
    </source>
</evidence>
<comment type="caution">
    <text evidence="2">The sequence shown here is derived from an EMBL/GenBank/DDBJ whole genome shotgun (WGS) entry which is preliminary data.</text>
</comment>
<name>A0ABR2WR49_9FUNG</name>
<dbReference type="PANTHER" id="PTHR13355">
    <property type="entry name" value="GLUCOSAMINE 6-PHOSPHATE N-ACETYLTRANSFERASE"/>
    <property type="match status" value="1"/>
</dbReference>
<dbReference type="CDD" id="cd04301">
    <property type="entry name" value="NAT_SF"/>
    <property type="match status" value="1"/>
</dbReference>
<dbReference type="InterPro" id="IPR000182">
    <property type="entry name" value="GNAT_dom"/>
</dbReference>
<feature type="domain" description="N-acetyltransferase" evidence="1">
    <location>
        <begin position="5"/>
        <end position="151"/>
    </location>
</feature>
<dbReference type="Proteomes" id="UP001479436">
    <property type="component" value="Unassembled WGS sequence"/>
</dbReference>
<organism evidence="2 3">
    <name type="scientific">Basidiobolus ranarum</name>
    <dbReference type="NCBI Taxonomy" id="34480"/>
    <lineage>
        <taxon>Eukaryota</taxon>
        <taxon>Fungi</taxon>
        <taxon>Fungi incertae sedis</taxon>
        <taxon>Zoopagomycota</taxon>
        <taxon>Entomophthoromycotina</taxon>
        <taxon>Basidiobolomycetes</taxon>
        <taxon>Basidiobolales</taxon>
        <taxon>Basidiobolaceae</taxon>
        <taxon>Basidiobolus</taxon>
    </lineage>
</organism>
<dbReference type="PANTHER" id="PTHR13355:SF22">
    <property type="entry name" value="SLL0786 PROTEIN"/>
    <property type="match status" value="1"/>
</dbReference>
<dbReference type="InterPro" id="IPR016181">
    <property type="entry name" value="Acyl_CoA_acyltransferase"/>
</dbReference>